<accession>A0A271LAS2</accession>
<reference evidence="2 3" key="1">
    <citation type="submission" date="2017-08" db="EMBL/GenBank/DDBJ databases">
        <title>Mesorhizobium wenxinae sp. nov., a novel rhizobial species isolated from root nodules of chickpea (Cicer arietinum L.).</title>
        <authorList>
            <person name="Zhang J."/>
        </authorList>
    </citation>
    <scope>NUCLEOTIDE SEQUENCE [LARGE SCALE GENOMIC DNA]</scope>
    <source>
        <strain evidence="2 3">SDW018</strain>
    </source>
</reference>
<organism evidence="2 3">
    <name type="scientific">Mesorhizobium temperatum</name>
    <dbReference type="NCBI Taxonomy" id="241416"/>
    <lineage>
        <taxon>Bacteria</taxon>
        <taxon>Pseudomonadati</taxon>
        <taxon>Pseudomonadota</taxon>
        <taxon>Alphaproteobacteria</taxon>
        <taxon>Hyphomicrobiales</taxon>
        <taxon>Phyllobacteriaceae</taxon>
        <taxon>Mesorhizobium</taxon>
    </lineage>
</organism>
<evidence type="ECO:0000313" key="3">
    <source>
        <dbReference type="Proteomes" id="UP000216442"/>
    </source>
</evidence>
<evidence type="ECO:0000313" key="2">
    <source>
        <dbReference type="EMBL" id="PAQ05221.1"/>
    </source>
</evidence>
<dbReference type="OrthoDB" id="8088950at2"/>
<sequence>MWNKLPAAWFLPPKETHTMLRFLIRLGALYAAFAIGREFGRRETEVMLLPPADDDRRPSEGNEAEFGEPT</sequence>
<gene>
    <name evidence="2" type="ORF">CIT26_30950</name>
</gene>
<proteinExistence type="predicted"/>
<name>A0A271LAS2_9HYPH</name>
<feature type="region of interest" description="Disordered" evidence="1">
    <location>
        <begin position="50"/>
        <end position="70"/>
    </location>
</feature>
<dbReference type="AlphaFoldDB" id="A0A271LAS2"/>
<comment type="caution">
    <text evidence="2">The sequence shown here is derived from an EMBL/GenBank/DDBJ whole genome shotgun (WGS) entry which is preliminary data.</text>
</comment>
<dbReference type="EMBL" id="NPKJ01000073">
    <property type="protein sequence ID" value="PAQ05221.1"/>
    <property type="molecule type" value="Genomic_DNA"/>
</dbReference>
<dbReference type="Proteomes" id="UP000216442">
    <property type="component" value="Unassembled WGS sequence"/>
</dbReference>
<evidence type="ECO:0000256" key="1">
    <source>
        <dbReference type="SAM" id="MobiDB-lite"/>
    </source>
</evidence>
<keyword evidence="3" id="KW-1185">Reference proteome</keyword>
<dbReference type="RefSeq" id="WP_143747960.1">
    <property type="nucleotide sequence ID" value="NZ_NPKJ01000073.1"/>
</dbReference>
<protein>
    <submittedName>
        <fullName evidence="2">Uncharacterized protein</fullName>
    </submittedName>
</protein>